<protein>
    <submittedName>
        <fullName evidence="3">Uncharacterized protein</fullName>
    </submittedName>
</protein>
<dbReference type="Pfam" id="PF08520">
    <property type="entry name" value="Mitofissin"/>
    <property type="match status" value="1"/>
</dbReference>
<proteinExistence type="predicted"/>
<dbReference type="Proteomes" id="UP001527925">
    <property type="component" value="Unassembled WGS sequence"/>
</dbReference>
<evidence type="ECO:0000313" key="4">
    <source>
        <dbReference type="Proteomes" id="UP001527925"/>
    </source>
</evidence>
<feature type="signal peptide" evidence="2">
    <location>
        <begin position="1"/>
        <end position="25"/>
    </location>
</feature>
<feature type="compositionally biased region" description="Low complexity" evidence="1">
    <location>
        <begin position="189"/>
        <end position="211"/>
    </location>
</feature>
<comment type="caution">
    <text evidence="3">The sequence shown here is derived from an EMBL/GenBank/DDBJ whole genome shotgun (WGS) entry which is preliminary data.</text>
</comment>
<keyword evidence="2" id="KW-0732">Signal</keyword>
<reference evidence="3 4" key="1">
    <citation type="submission" date="2023-09" db="EMBL/GenBank/DDBJ databases">
        <title>Pangenome analysis of Batrachochytrium dendrobatidis and related Chytrids.</title>
        <authorList>
            <person name="Yacoub M.N."/>
            <person name="Stajich J.E."/>
            <person name="James T.Y."/>
        </authorList>
    </citation>
    <scope>NUCLEOTIDE SEQUENCE [LARGE SCALE GENOMIC DNA]</scope>
    <source>
        <strain evidence="3 4">JEL0888</strain>
    </source>
</reference>
<feature type="region of interest" description="Disordered" evidence="1">
    <location>
        <begin position="138"/>
        <end position="159"/>
    </location>
</feature>
<gene>
    <name evidence="3" type="ORF">HK105_205339</name>
</gene>
<name>A0ABR4N670_9FUNG</name>
<accession>A0ABR4N670</accession>
<organism evidence="3 4">
    <name type="scientific">Polyrhizophydium stewartii</name>
    <dbReference type="NCBI Taxonomy" id="2732419"/>
    <lineage>
        <taxon>Eukaryota</taxon>
        <taxon>Fungi</taxon>
        <taxon>Fungi incertae sedis</taxon>
        <taxon>Chytridiomycota</taxon>
        <taxon>Chytridiomycota incertae sedis</taxon>
        <taxon>Chytridiomycetes</taxon>
        <taxon>Rhizophydiales</taxon>
        <taxon>Rhizophydiales incertae sedis</taxon>
        <taxon>Polyrhizophydium</taxon>
    </lineage>
</organism>
<feature type="chain" id="PRO_5045403984" evidence="2">
    <location>
        <begin position="26"/>
        <end position="417"/>
    </location>
</feature>
<feature type="compositionally biased region" description="Basic residues" evidence="1">
    <location>
        <begin position="212"/>
        <end position="221"/>
    </location>
</feature>
<evidence type="ECO:0000313" key="3">
    <source>
        <dbReference type="EMBL" id="KAL2915017.1"/>
    </source>
</evidence>
<dbReference type="InterPro" id="IPR013726">
    <property type="entry name" value="Mitofissin"/>
</dbReference>
<evidence type="ECO:0000256" key="1">
    <source>
        <dbReference type="SAM" id="MobiDB-lite"/>
    </source>
</evidence>
<feature type="region of interest" description="Disordered" evidence="1">
    <location>
        <begin position="177"/>
        <end position="226"/>
    </location>
</feature>
<keyword evidence="4" id="KW-1185">Reference proteome</keyword>
<dbReference type="EMBL" id="JADGIZ020000027">
    <property type="protein sequence ID" value="KAL2915017.1"/>
    <property type="molecule type" value="Genomic_DNA"/>
</dbReference>
<sequence>MRIIPLSSDILLLSTLLAGIRRAGNFDYPVDRIRSAVLRWVAHQFLFAGELLLDIAVEAARSNPHIFRPRGTLGDAVSSAANNAEQPKVSESSRGLPSAVAALSPFQLSGPAALLRDGSIESIDAVAAALAAAIAAASHQQQSHQKSPQHQQHQPSHQALSPTILGALLNAIPVYQGGATQQQPPQPQPQQYQQQQQMQSQQIQSHQPQIHTQHHSVRHSRLVTTSQAASPMFAKPPTPQMHQASHSAAVSPAITQASPDARDARVAAGDELVLLAAAASRYVDGLAPHHRGHQHQYSFPGSSPVMGGSLDPNVDDHAAASHRRYHTNEGIAVSYVGPQHRRIGNEGGVQVALAQTWNSAGQRSHMQPRGAISTGTDGSVTDAAGRALSPSGIDHRGVALGFVQSREEYEVVEGGRW</sequence>
<evidence type="ECO:0000256" key="2">
    <source>
        <dbReference type="SAM" id="SignalP"/>
    </source>
</evidence>